<organism evidence="1">
    <name type="scientific">viral metagenome</name>
    <dbReference type="NCBI Taxonomy" id="1070528"/>
    <lineage>
        <taxon>unclassified sequences</taxon>
        <taxon>metagenomes</taxon>
        <taxon>organismal metagenomes</taxon>
    </lineage>
</organism>
<dbReference type="EMBL" id="MT141540">
    <property type="protein sequence ID" value="QJA65517.1"/>
    <property type="molecule type" value="Genomic_DNA"/>
</dbReference>
<protein>
    <recommendedName>
        <fullName evidence="2">Pectate lyase</fullName>
    </recommendedName>
</protein>
<evidence type="ECO:0000313" key="1">
    <source>
        <dbReference type="EMBL" id="QJA65517.1"/>
    </source>
</evidence>
<accession>A0A6M3J8U4</accession>
<sequence>MGPNTNRAKYTDIQSALNALIESRHGGIFILDGVYTLPTTYLPDRDISVMGESMGGVELRNTANEQLFVLFDLTSNFNFSNFFVNSQNDGNTSDPLFRINGTTAASNTSRVFIEKVKFALKDTSTWAQTTGDCGIYCNRGQGSIVINNSYCEGGSYFVSINEYEIFRMSQCQTEDIMYADVNAVDLNDVEVAGLVSKNFRFRCLRFYNSDIKKRCIIQAVNAVSKSNLIGSKYQQGALVRYYDLVNIISSIFEIANGCSGAGQTAGIDTYNCNQLLVDKNIISINITDTYQTRGIGLFNINNGNVEGNNLRIDNTNIGQNHYGIFGQNLDDSVVNGNNVNMVNSGAKDVGYSWDATSTGNRGAGNLALNFGTAEIDLGGNSIDVNGA</sequence>
<proteinExistence type="predicted"/>
<gene>
    <name evidence="1" type="ORF">MM415B00387_0010</name>
</gene>
<dbReference type="AlphaFoldDB" id="A0A6M3J8U4"/>
<dbReference type="SUPFAM" id="SSF51126">
    <property type="entry name" value="Pectin lyase-like"/>
    <property type="match status" value="1"/>
</dbReference>
<reference evidence="1" key="1">
    <citation type="submission" date="2020-03" db="EMBL/GenBank/DDBJ databases">
        <title>The deep terrestrial virosphere.</title>
        <authorList>
            <person name="Holmfeldt K."/>
            <person name="Nilsson E."/>
            <person name="Simone D."/>
            <person name="Lopez-Fernandez M."/>
            <person name="Wu X."/>
            <person name="de Brujin I."/>
            <person name="Lundin D."/>
            <person name="Andersson A."/>
            <person name="Bertilsson S."/>
            <person name="Dopson M."/>
        </authorList>
    </citation>
    <scope>NUCLEOTIDE SEQUENCE</scope>
    <source>
        <strain evidence="1">MM415B00387</strain>
    </source>
</reference>
<name>A0A6M3J8U4_9ZZZZ</name>
<dbReference type="InterPro" id="IPR011050">
    <property type="entry name" value="Pectin_lyase_fold/virulence"/>
</dbReference>
<evidence type="ECO:0008006" key="2">
    <source>
        <dbReference type="Google" id="ProtNLM"/>
    </source>
</evidence>